<evidence type="ECO:0000256" key="5">
    <source>
        <dbReference type="ARBA" id="ARBA00022989"/>
    </source>
</evidence>
<keyword evidence="3" id="KW-0813">Transport</keyword>
<dbReference type="STRING" id="983506.L8WM90"/>
<keyword evidence="9" id="KW-1185">Reference proteome</keyword>
<dbReference type="InterPro" id="IPR006042">
    <property type="entry name" value="Xan_ur_permease"/>
</dbReference>
<evidence type="ECO:0000256" key="2">
    <source>
        <dbReference type="ARBA" id="ARBA00008821"/>
    </source>
</evidence>
<keyword evidence="4 7" id="KW-0812">Transmembrane</keyword>
<gene>
    <name evidence="8" type="ORF">AG1IA_08099</name>
</gene>
<dbReference type="GO" id="GO:0000324">
    <property type="term" value="C:fungal-type vacuole"/>
    <property type="evidence" value="ECO:0007669"/>
    <property type="project" value="TreeGrafter"/>
</dbReference>
<comment type="subcellular location">
    <subcellularLocation>
        <location evidence="1">Membrane</location>
        <topology evidence="1">Multi-pass membrane protein</topology>
    </subcellularLocation>
</comment>
<organism evidence="8 9">
    <name type="scientific">Thanatephorus cucumeris (strain AG1-IA)</name>
    <name type="common">Rice sheath blight fungus</name>
    <name type="synonym">Rhizoctonia solani</name>
    <dbReference type="NCBI Taxonomy" id="983506"/>
    <lineage>
        <taxon>Eukaryota</taxon>
        <taxon>Fungi</taxon>
        <taxon>Dikarya</taxon>
        <taxon>Basidiomycota</taxon>
        <taxon>Agaricomycotina</taxon>
        <taxon>Agaricomycetes</taxon>
        <taxon>Cantharellales</taxon>
        <taxon>Ceratobasidiaceae</taxon>
        <taxon>Rhizoctonia</taxon>
        <taxon>Rhizoctonia solani AG-1</taxon>
    </lineage>
</organism>
<protein>
    <submittedName>
        <fullName evidence="8">Permease family domain-containing protein</fullName>
    </submittedName>
</protein>
<reference evidence="8 9" key="1">
    <citation type="journal article" date="2013" name="Nat. Commun.">
        <title>The evolution and pathogenic mechanisms of the rice sheath blight pathogen.</title>
        <authorList>
            <person name="Zheng A."/>
            <person name="Lin R."/>
            <person name="Xu L."/>
            <person name="Qin P."/>
            <person name="Tang C."/>
            <person name="Ai P."/>
            <person name="Zhang D."/>
            <person name="Liu Y."/>
            <person name="Sun Z."/>
            <person name="Feng H."/>
            <person name="Wang Y."/>
            <person name="Chen Y."/>
            <person name="Liang X."/>
            <person name="Fu R."/>
            <person name="Li Q."/>
            <person name="Zhang J."/>
            <person name="Yu X."/>
            <person name="Xie Z."/>
            <person name="Ding L."/>
            <person name="Guan P."/>
            <person name="Tang J."/>
            <person name="Liang Y."/>
            <person name="Wang S."/>
            <person name="Deng Q."/>
            <person name="Li S."/>
            <person name="Zhu J."/>
            <person name="Wang L."/>
            <person name="Liu H."/>
            <person name="Li P."/>
        </authorList>
    </citation>
    <scope>NUCLEOTIDE SEQUENCE [LARGE SCALE GENOMIC DNA]</scope>
    <source>
        <strain evidence="9">AG-1 IA</strain>
    </source>
</reference>
<accession>L8WM90</accession>
<evidence type="ECO:0000256" key="7">
    <source>
        <dbReference type="SAM" id="Phobius"/>
    </source>
</evidence>
<evidence type="ECO:0000256" key="1">
    <source>
        <dbReference type="ARBA" id="ARBA00004141"/>
    </source>
</evidence>
<feature type="transmembrane region" description="Helical" evidence="7">
    <location>
        <begin position="6"/>
        <end position="29"/>
    </location>
</feature>
<proteinExistence type="inferred from homology"/>
<keyword evidence="6 7" id="KW-0472">Membrane</keyword>
<comment type="caution">
    <text evidence="8">The sequence shown here is derived from an EMBL/GenBank/DDBJ whole genome shotgun (WGS) entry which is preliminary data.</text>
</comment>
<dbReference type="Pfam" id="PF00860">
    <property type="entry name" value="Xan_ur_permease"/>
    <property type="match status" value="1"/>
</dbReference>
<dbReference type="OrthoDB" id="1641903at2759"/>
<sequence length="145" mass="16055">MIAVPNSVLGGVTTFLFASVMVSGIRVLATIKWQRRDRFILAAAFSFGLGDLLVPEWYTHLFDGVEANSGLQGLFDSITIVLSTPCKHKTPPYLSMTLTLPCSLDRRCSGRHPQSYHPARGRILIKRSGTRCCSRSATRSRIELD</sequence>
<keyword evidence="5 7" id="KW-1133">Transmembrane helix</keyword>
<evidence type="ECO:0000313" key="9">
    <source>
        <dbReference type="Proteomes" id="UP000011668"/>
    </source>
</evidence>
<dbReference type="EMBL" id="AFRT01002408">
    <property type="protein sequence ID" value="ELU37872.1"/>
    <property type="molecule type" value="Genomic_DNA"/>
</dbReference>
<evidence type="ECO:0000256" key="6">
    <source>
        <dbReference type="ARBA" id="ARBA00023136"/>
    </source>
</evidence>
<dbReference type="PROSITE" id="PS01116">
    <property type="entry name" value="XANTH_URACIL_PERMASE"/>
    <property type="match status" value="1"/>
</dbReference>
<dbReference type="GO" id="GO:0042907">
    <property type="term" value="F:xanthine transmembrane transporter activity"/>
    <property type="evidence" value="ECO:0007669"/>
    <property type="project" value="TreeGrafter"/>
</dbReference>
<name>L8WM90_THACA</name>
<dbReference type="PANTHER" id="PTHR42810:SF2">
    <property type="entry name" value="PURINE PERMEASE C1399.01C-RELATED"/>
    <property type="match status" value="1"/>
</dbReference>
<dbReference type="GO" id="GO:0005886">
    <property type="term" value="C:plasma membrane"/>
    <property type="evidence" value="ECO:0007669"/>
    <property type="project" value="TreeGrafter"/>
</dbReference>
<dbReference type="HOGENOM" id="CLU_1788134_0_0_1"/>
<dbReference type="Proteomes" id="UP000011668">
    <property type="component" value="Unassembled WGS sequence"/>
</dbReference>
<comment type="similarity">
    <text evidence="2">Belongs to the nucleobase:cation symporter-2 (NCS2) (TC 2.A.40) family.</text>
</comment>
<evidence type="ECO:0000313" key="8">
    <source>
        <dbReference type="EMBL" id="ELU37872.1"/>
    </source>
</evidence>
<dbReference type="PANTHER" id="PTHR42810">
    <property type="entry name" value="PURINE PERMEASE C1399.01C-RELATED"/>
    <property type="match status" value="1"/>
</dbReference>
<dbReference type="AlphaFoldDB" id="L8WM90"/>
<evidence type="ECO:0000256" key="3">
    <source>
        <dbReference type="ARBA" id="ARBA00022448"/>
    </source>
</evidence>
<dbReference type="InterPro" id="IPR006043">
    <property type="entry name" value="NCS2"/>
</dbReference>
<evidence type="ECO:0000256" key="4">
    <source>
        <dbReference type="ARBA" id="ARBA00022692"/>
    </source>
</evidence>